<proteinExistence type="predicted"/>
<organism evidence="2 3">
    <name type="scientific">Austropuccinia psidii MF-1</name>
    <dbReference type="NCBI Taxonomy" id="1389203"/>
    <lineage>
        <taxon>Eukaryota</taxon>
        <taxon>Fungi</taxon>
        <taxon>Dikarya</taxon>
        <taxon>Basidiomycota</taxon>
        <taxon>Pucciniomycotina</taxon>
        <taxon>Pucciniomycetes</taxon>
        <taxon>Pucciniales</taxon>
        <taxon>Sphaerophragmiaceae</taxon>
        <taxon>Austropuccinia</taxon>
    </lineage>
</organism>
<dbReference type="Proteomes" id="UP000765509">
    <property type="component" value="Unassembled WGS sequence"/>
</dbReference>
<protein>
    <submittedName>
        <fullName evidence="2">Uncharacterized protein</fullName>
    </submittedName>
</protein>
<comment type="caution">
    <text evidence="2">The sequence shown here is derived from an EMBL/GenBank/DDBJ whole genome shotgun (WGS) entry which is preliminary data.</text>
</comment>
<keyword evidence="3" id="KW-1185">Reference proteome</keyword>
<dbReference type="AlphaFoldDB" id="A0A9Q3II56"/>
<accession>A0A9Q3II56</accession>
<gene>
    <name evidence="2" type="ORF">O181_079349</name>
</gene>
<evidence type="ECO:0000313" key="3">
    <source>
        <dbReference type="Proteomes" id="UP000765509"/>
    </source>
</evidence>
<reference evidence="2" key="1">
    <citation type="submission" date="2021-03" db="EMBL/GenBank/DDBJ databases">
        <title>Draft genome sequence of rust myrtle Austropuccinia psidii MF-1, a brazilian biotype.</title>
        <authorList>
            <person name="Quecine M.C."/>
            <person name="Pachon D.M.R."/>
            <person name="Bonatelli M.L."/>
            <person name="Correr F.H."/>
            <person name="Franceschini L.M."/>
            <person name="Leite T.F."/>
            <person name="Margarido G.R.A."/>
            <person name="Almeida C.A."/>
            <person name="Ferrarezi J.A."/>
            <person name="Labate C.A."/>
        </authorList>
    </citation>
    <scope>NUCLEOTIDE SEQUENCE</scope>
    <source>
        <strain evidence="2">MF-1</strain>
    </source>
</reference>
<sequence>MLRQENIDTASTVTSIIIASTLNSDHNSTVIIMQNNKPEPISSELINLDISNTLPRAKNLENNKEPAITRQAAPKKGHRHDYDRSQSVTEGQVSVYDLQINKLCHSEADNTILPSNKADTAKQSLSRHIKSQPEGLQQCLSAQRGTDTCRSMGKLHEFLPDCEETPGPCEHLKVTQFMASIDGKEEHEAFN</sequence>
<name>A0A9Q3II56_9BASI</name>
<evidence type="ECO:0000313" key="2">
    <source>
        <dbReference type="EMBL" id="MBW0539634.1"/>
    </source>
</evidence>
<feature type="region of interest" description="Disordered" evidence="1">
    <location>
        <begin position="68"/>
        <end position="88"/>
    </location>
</feature>
<evidence type="ECO:0000256" key="1">
    <source>
        <dbReference type="SAM" id="MobiDB-lite"/>
    </source>
</evidence>
<dbReference type="EMBL" id="AVOT02044276">
    <property type="protein sequence ID" value="MBW0539634.1"/>
    <property type="molecule type" value="Genomic_DNA"/>
</dbReference>